<dbReference type="KEGG" id="snep:Enr13x_10050"/>
<sequence length="80" mass="9238">MGAKQSQTAIVLPPSFCHLRVFRFISSPRPGTIPRLHLSATQQCVFFRDGPSMWCKGKRLPEFTVHVRRKNVRPNVKMFL</sequence>
<dbReference type="EMBL" id="CP037423">
    <property type="protein sequence ID" value="QDV41167.1"/>
    <property type="molecule type" value="Genomic_DNA"/>
</dbReference>
<organism evidence="1 2">
    <name type="scientific">Stieleria neptunia</name>
    <dbReference type="NCBI Taxonomy" id="2527979"/>
    <lineage>
        <taxon>Bacteria</taxon>
        <taxon>Pseudomonadati</taxon>
        <taxon>Planctomycetota</taxon>
        <taxon>Planctomycetia</taxon>
        <taxon>Pirellulales</taxon>
        <taxon>Pirellulaceae</taxon>
        <taxon>Stieleria</taxon>
    </lineage>
</organism>
<evidence type="ECO:0000313" key="2">
    <source>
        <dbReference type="Proteomes" id="UP000319004"/>
    </source>
</evidence>
<evidence type="ECO:0000313" key="1">
    <source>
        <dbReference type="EMBL" id="QDV41167.1"/>
    </source>
</evidence>
<proteinExistence type="predicted"/>
<reference evidence="1 2" key="1">
    <citation type="submission" date="2019-03" db="EMBL/GenBank/DDBJ databases">
        <title>Deep-cultivation of Planctomycetes and their phenomic and genomic characterization uncovers novel biology.</title>
        <authorList>
            <person name="Wiegand S."/>
            <person name="Jogler M."/>
            <person name="Boedeker C."/>
            <person name="Pinto D."/>
            <person name="Vollmers J."/>
            <person name="Rivas-Marin E."/>
            <person name="Kohn T."/>
            <person name="Peeters S.H."/>
            <person name="Heuer A."/>
            <person name="Rast P."/>
            <person name="Oberbeckmann S."/>
            <person name="Bunk B."/>
            <person name="Jeske O."/>
            <person name="Meyerdierks A."/>
            <person name="Storesund J.E."/>
            <person name="Kallscheuer N."/>
            <person name="Luecker S."/>
            <person name="Lage O.M."/>
            <person name="Pohl T."/>
            <person name="Merkel B.J."/>
            <person name="Hornburger P."/>
            <person name="Mueller R.-W."/>
            <person name="Bruemmer F."/>
            <person name="Labrenz M."/>
            <person name="Spormann A.M."/>
            <person name="Op den Camp H."/>
            <person name="Overmann J."/>
            <person name="Amann R."/>
            <person name="Jetten M.S.M."/>
            <person name="Mascher T."/>
            <person name="Medema M.H."/>
            <person name="Devos D.P."/>
            <person name="Kaster A.-K."/>
            <person name="Ovreas L."/>
            <person name="Rohde M."/>
            <person name="Galperin M.Y."/>
            <person name="Jogler C."/>
        </authorList>
    </citation>
    <scope>NUCLEOTIDE SEQUENCE [LARGE SCALE GENOMIC DNA]</scope>
    <source>
        <strain evidence="1 2">Enr13</strain>
    </source>
</reference>
<accession>A0A518HJY6</accession>
<dbReference type="AlphaFoldDB" id="A0A518HJY6"/>
<name>A0A518HJY6_9BACT</name>
<protein>
    <submittedName>
        <fullName evidence="1">Uncharacterized protein</fullName>
    </submittedName>
</protein>
<dbReference type="Proteomes" id="UP000319004">
    <property type="component" value="Chromosome"/>
</dbReference>
<keyword evidence="2" id="KW-1185">Reference proteome</keyword>
<gene>
    <name evidence="1" type="ORF">Enr13x_10050</name>
</gene>